<dbReference type="SUPFAM" id="SSF53335">
    <property type="entry name" value="S-adenosyl-L-methionine-dependent methyltransferases"/>
    <property type="match status" value="1"/>
</dbReference>
<evidence type="ECO:0000313" key="1">
    <source>
        <dbReference type="EMBL" id="MBB6570331.1"/>
    </source>
</evidence>
<evidence type="ECO:0000313" key="4">
    <source>
        <dbReference type="Proteomes" id="UP000553957"/>
    </source>
</evidence>
<dbReference type="EMBL" id="JACHKF010000001">
    <property type="protein sequence ID" value="MBB6570331.1"/>
    <property type="molecule type" value="Genomic_DNA"/>
</dbReference>
<dbReference type="GO" id="GO:0008168">
    <property type="term" value="F:methyltransferase activity"/>
    <property type="evidence" value="ECO:0007669"/>
    <property type="project" value="UniProtKB-KW"/>
</dbReference>
<gene>
    <name evidence="1" type="ORF">HNR71_005968</name>
    <name evidence="2" type="ORF">HPO96_33600</name>
</gene>
<reference evidence="1 4" key="2">
    <citation type="submission" date="2020-08" db="EMBL/GenBank/DDBJ databases">
        <title>Sequencing the genomes of 1000 actinobacteria strains.</title>
        <authorList>
            <person name="Klenk H.-P."/>
        </authorList>
    </citation>
    <scope>NUCLEOTIDE SEQUENCE [LARGE SCALE GENOMIC DNA]</scope>
    <source>
        <strain evidence="1 4">DSM 15626</strain>
    </source>
</reference>
<accession>A0A7Y4L6A3</accession>
<reference evidence="2 3" key="1">
    <citation type="submission" date="2020-05" db="EMBL/GenBank/DDBJ databases">
        <title>Genome sequence of Kribbella sandramycini ATCC 39419.</title>
        <authorList>
            <person name="Maclea K.S."/>
            <person name="Fair J.L."/>
        </authorList>
    </citation>
    <scope>NUCLEOTIDE SEQUENCE [LARGE SCALE GENOMIC DNA]</scope>
    <source>
        <strain evidence="2 3">ATCC 39419</strain>
    </source>
</reference>
<dbReference type="InterPro" id="IPR029063">
    <property type="entry name" value="SAM-dependent_MTases_sf"/>
</dbReference>
<dbReference type="RefSeq" id="WP_171678452.1">
    <property type="nucleotide sequence ID" value="NZ_BAAAGT010000017.1"/>
</dbReference>
<dbReference type="GO" id="GO:0032259">
    <property type="term" value="P:methylation"/>
    <property type="evidence" value="ECO:0007669"/>
    <property type="project" value="UniProtKB-KW"/>
</dbReference>
<proteinExistence type="predicted"/>
<keyword evidence="1" id="KW-0489">Methyltransferase</keyword>
<comment type="caution">
    <text evidence="2">The sequence shown here is derived from an EMBL/GenBank/DDBJ whole genome shotgun (WGS) entry which is preliminary data.</text>
</comment>
<protein>
    <submittedName>
        <fullName evidence="1">O-methyltransferase involved in polyketide biosynthesis</fullName>
    </submittedName>
</protein>
<keyword evidence="1" id="KW-0808">Transferase</keyword>
<sequence>METLVGLQLPEGDAVDGIQQIVVLGTELDSRAHRPGLFLVTDLRGPWVESLIVSGFRPGERSLWIADGVADQLTGAELAQLRRRIGTLSAPGSRLVMTSTY</sequence>
<keyword evidence="3" id="KW-1185">Reference proteome</keyword>
<dbReference type="EMBL" id="JABJRC010000011">
    <property type="protein sequence ID" value="NOL45195.1"/>
    <property type="molecule type" value="Genomic_DNA"/>
</dbReference>
<dbReference type="Proteomes" id="UP000534306">
    <property type="component" value="Unassembled WGS sequence"/>
</dbReference>
<name>A0A7Y4L6A3_9ACTN</name>
<organism evidence="2 3">
    <name type="scientific">Kribbella sandramycini</name>
    <dbReference type="NCBI Taxonomy" id="60450"/>
    <lineage>
        <taxon>Bacteria</taxon>
        <taxon>Bacillati</taxon>
        <taxon>Actinomycetota</taxon>
        <taxon>Actinomycetes</taxon>
        <taxon>Propionibacteriales</taxon>
        <taxon>Kribbellaceae</taxon>
        <taxon>Kribbella</taxon>
    </lineage>
</organism>
<dbReference type="AlphaFoldDB" id="A0A7Y4L6A3"/>
<evidence type="ECO:0000313" key="3">
    <source>
        <dbReference type="Proteomes" id="UP000534306"/>
    </source>
</evidence>
<dbReference type="Gene3D" id="3.40.50.150">
    <property type="entry name" value="Vaccinia Virus protein VP39"/>
    <property type="match status" value="1"/>
</dbReference>
<dbReference type="Proteomes" id="UP000553957">
    <property type="component" value="Unassembled WGS sequence"/>
</dbReference>
<evidence type="ECO:0000313" key="2">
    <source>
        <dbReference type="EMBL" id="NOL45195.1"/>
    </source>
</evidence>